<dbReference type="PANTHER" id="PTHR43774">
    <property type="entry name" value="PEPTIDE METHIONINE SULFOXIDE REDUCTASE"/>
    <property type="match status" value="1"/>
</dbReference>
<dbReference type="GO" id="GO:0008113">
    <property type="term" value="F:peptide-methionine (S)-S-oxide reductase activity"/>
    <property type="evidence" value="ECO:0007669"/>
    <property type="project" value="UniProtKB-UniRule"/>
</dbReference>
<dbReference type="AlphaFoldDB" id="A0A7M1ATV3"/>
<feature type="active site" evidence="7">
    <location>
        <position position="159"/>
    </location>
</feature>
<evidence type="ECO:0000256" key="7">
    <source>
        <dbReference type="HAMAP-Rule" id="MF_01401"/>
    </source>
</evidence>
<dbReference type="Pfam" id="PF01641">
    <property type="entry name" value="SelR"/>
    <property type="match status" value="1"/>
</dbReference>
<comment type="function">
    <text evidence="3 7">Has an important function as a repair enzyme for proteins that have been inactivated by oxidation. Catalyzes the reversible oxidation-reduction of methionine sulfoxide in proteins to methionine.</text>
</comment>
<protein>
    <recommendedName>
        <fullName evidence="7">Peptide methionine sulfoxide reductase MsrA</fullName>
        <shortName evidence="7">Protein-methionine-S-oxide reductase</shortName>
        <ecNumber evidence="7">1.8.4.11</ecNumber>
    </recommendedName>
    <alternativeName>
        <fullName evidence="7">Peptide-methionine (S)-S-oxide reductase</fullName>
        <shortName evidence="7">Peptide Met(O) reductase</shortName>
    </alternativeName>
</protein>
<evidence type="ECO:0000313" key="10">
    <source>
        <dbReference type="EMBL" id="QOP40847.1"/>
    </source>
</evidence>
<dbReference type="InterPro" id="IPR002579">
    <property type="entry name" value="Met_Sox_Rdtase_MsrB_dom"/>
</dbReference>
<gene>
    <name evidence="7" type="primary">msrA</name>
    <name evidence="10" type="ORF">FJR03_03470</name>
</gene>
<organism evidence="10 11">
    <name type="scientific">Sulfurimonas marina</name>
    <dbReference type="NCBI Taxonomy" id="2590551"/>
    <lineage>
        <taxon>Bacteria</taxon>
        <taxon>Pseudomonadati</taxon>
        <taxon>Campylobacterota</taxon>
        <taxon>Epsilonproteobacteria</taxon>
        <taxon>Campylobacterales</taxon>
        <taxon>Sulfurimonadaceae</taxon>
        <taxon>Sulfurimonas</taxon>
    </lineage>
</organism>
<evidence type="ECO:0000256" key="3">
    <source>
        <dbReference type="ARBA" id="ARBA00024679"/>
    </source>
</evidence>
<dbReference type="Gene3D" id="2.170.150.20">
    <property type="entry name" value="Peptide methionine sulfoxide reductase"/>
    <property type="match status" value="1"/>
</dbReference>
<dbReference type="InterPro" id="IPR011057">
    <property type="entry name" value="Mss4-like_sf"/>
</dbReference>
<dbReference type="EC" id="1.8.4.11" evidence="7"/>
<proteinExistence type="inferred from homology"/>
<keyword evidence="2" id="KW-0511">Multifunctional enzyme</keyword>
<dbReference type="InterPro" id="IPR036509">
    <property type="entry name" value="Met_Sox_Rdtase_MsrA_sf"/>
</dbReference>
<keyword evidence="11" id="KW-1185">Reference proteome</keyword>
<comment type="catalytic activity">
    <reaction evidence="5">
        <text>L-methionyl-[protein] + [thioredoxin]-disulfide + H2O = L-methionyl-(R)-S-oxide-[protein] + [thioredoxin]-dithiol</text>
        <dbReference type="Rhea" id="RHEA:24164"/>
        <dbReference type="Rhea" id="RHEA-COMP:10698"/>
        <dbReference type="Rhea" id="RHEA-COMP:10700"/>
        <dbReference type="Rhea" id="RHEA-COMP:12313"/>
        <dbReference type="Rhea" id="RHEA-COMP:12314"/>
        <dbReference type="ChEBI" id="CHEBI:15377"/>
        <dbReference type="ChEBI" id="CHEBI:16044"/>
        <dbReference type="ChEBI" id="CHEBI:29950"/>
        <dbReference type="ChEBI" id="CHEBI:45764"/>
        <dbReference type="ChEBI" id="CHEBI:50058"/>
        <dbReference type="EC" id="1.8.4.12"/>
    </reaction>
</comment>
<dbReference type="KEGG" id="smax:FJR03_03470"/>
<evidence type="ECO:0000256" key="8">
    <source>
        <dbReference type="SAM" id="SignalP"/>
    </source>
</evidence>
<accession>A0A7M1ATV3</accession>
<reference evidence="10 11" key="1">
    <citation type="submission" date="2019-06" db="EMBL/GenBank/DDBJ databases">
        <title>Sulfurimonas gotlandica sp. nov., a chemoautotrophic and psychrotolerant epsilonproteobacterium isolated from a pelagic redoxcline, and an emended description of the genus Sulfurimonas.</title>
        <authorList>
            <person name="Wang S."/>
            <person name="Jiang L."/>
            <person name="Shao Z."/>
        </authorList>
    </citation>
    <scope>NUCLEOTIDE SEQUENCE [LARGE SCALE GENOMIC DNA]</scope>
    <source>
        <strain evidence="10 11">B2</strain>
    </source>
</reference>
<evidence type="ECO:0000256" key="2">
    <source>
        <dbReference type="ARBA" id="ARBA00023268"/>
    </source>
</evidence>
<feature type="chain" id="PRO_5032344770" description="Peptide methionine sulfoxide reductase MsrA" evidence="8">
    <location>
        <begin position="19"/>
        <end position="308"/>
    </location>
</feature>
<keyword evidence="8" id="KW-0732">Signal</keyword>
<dbReference type="NCBIfam" id="NF004036">
    <property type="entry name" value="PRK05508.1"/>
    <property type="match status" value="1"/>
</dbReference>
<dbReference type="EMBL" id="CP041165">
    <property type="protein sequence ID" value="QOP40847.1"/>
    <property type="molecule type" value="Genomic_DNA"/>
</dbReference>
<dbReference type="NCBIfam" id="TIGR00357">
    <property type="entry name" value="peptide-methionine (R)-S-oxide reductase MsrB"/>
    <property type="match status" value="1"/>
</dbReference>
<dbReference type="GO" id="GO:0033743">
    <property type="term" value="F:peptide-methionine (R)-S-oxide reductase activity"/>
    <property type="evidence" value="ECO:0007669"/>
    <property type="project" value="UniProtKB-EC"/>
</dbReference>
<evidence type="ECO:0000259" key="9">
    <source>
        <dbReference type="PROSITE" id="PS51790"/>
    </source>
</evidence>
<dbReference type="Pfam" id="PF01625">
    <property type="entry name" value="PMSR"/>
    <property type="match status" value="1"/>
</dbReference>
<evidence type="ECO:0000256" key="5">
    <source>
        <dbReference type="ARBA" id="ARBA00048488"/>
    </source>
</evidence>
<comment type="catalytic activity">
    <reaction evidence="6 7">
        <text>[thioredoxin]-disulfide + L-methionine + H2O = L-methionine (S)-S-oxide + [thioredoxin]-dithiol</text>
        <dbReference type="Rhea" id="RHEA:19993"/>
        <dbReference type="Rhea" id="RHEA-COMP:10698"/>
        <dbReference type="Rhea" id="RHEA-COMP:10700"/>
        <dbReference type="ChEBI" id="CHEBI:15377"/>
        <dbReference type="ChEBI" id="CHEBI:29950"/>
        <dbReference type="ChEBI" id="CHEBI:50058"/>
        <dbReference type="ChEBI" id="CHEBI:57844"/>
        <dbReference type="ChEBI" id="CHEBI:58772"/>
        <dbReference type="EC" id="1.8.4.11"/>
    </reaction>
</comment>
<feature type="signal peptide" evidence="8">
    <location>
        <begin position="1"/>
        <end position="18"/>
    </location>
</feature>
<dbReference type="SUPFAM" id="SSF51316">
    <property type="entry name" value="Mss4-like"/>
    <property type="match status" value="1"/>
</dbReference>
<dbReference type="Gene3D" id="3.30.1060.10">
    <property type="entry name" value="Peptide methionine sulphoxide reductase MsrA"/>
    <property type="match status" value="1"/>
</dbReference>
<evidence type="ECO:0000256" key="1">
    <source>
        <dbReference type="ARBA" id="ARBA00023002"/>
    </source>
</evidence>
<evidence type="ECO:0000256" key="4">
    <source>
        <dbReference type="ARBA" id="ARBA00047806"/>
    </source>
</evidence>
<feature type="domain" description="MsrB" evidence="9">
    <location>
        <begin position="25"/>
        <end position="145"/>
    </location>
</feature>
<dbReference type="PROSITE" id="PS51790">
    <property type="entry name" value="MSRB"/>
    <property type="match status" value="1"/>
</dbReference>
<comment type="catalytic activity">
    <reaction evidence="4 7">
        <text>L-methionyl-[protein] + [thioredoxin]-disulfide + H2O = L-methionyl-(S)-S-oxide-[protein] + [thioredoxin]-dithiol</text>
        <dbReference type="Rhea" id="RHEA:14217"/>
        <dbReference type="Rhea" id="RHEA-COMP:10698"/>
        <dbReference type="Rhea" id="RHEA-COMP:10700"/>
        <dbReference type="Rhea" id="RHEA-COMP:12313"/>
        <dbReference type="Rhea" id="RHEA-COMP:12315"/>
        <dbReference type="ChEBI" id="CHEBI:15377"/>
        <dbReference type="ChEBI" id="CHEBI:16044"/>
        <dbReference type="ChEBI" id="CHEBI:29950"/>
        <dbReference type="ChEBI" id="CHEBI:44120"/>
        <dbReference type="ChEBI" id="CHEBI:50058"/>
        <dbReference type="EC" id="1.8.4.11"/>
    </reaction>
</comment>
<comment type="similarity">
    <text evidence="7">Belongs to the MsrA Met sulfoxide reductase family.</text>
</comment>
<evidence type="ECO:0000313" key="11">
    <source>
        <dbReference type="Proteomes" id="UP000593910"/>
    </source>
</evidence>
<sequence length="308" mass="35384">MRLFMTFLLVVYTSIAAANEVEKLPKLQLKPLTQKEKSIIIYKGTERPFSGKYYNFDQNGTYYCKQCGAKLFDSTDKFHSGCGWPSFDDAIEGAVKKVKDADGRRVEILCARCGAHLGHVFEGEGFTEKNRRYCVNSISLDFQKATQSTIKKVYFAGGCFWGVEYYLEKQKGVLSVVSGYMGGEKPNPSYRDVSRGDSGYLEIVEVTYDSTQVDYETLARLFFEIHDPTQKDGQGPDIGKQYRSAIFVSNKKERKIVQKLINLLELKGYDVATTIRDKKEFYEAEKYHQDYYDRKGKKPYCHGYVKRF</sequence>
<dbReference type="Proteomes" id="UP000593910">
    <property type="component" value="Chromosome"/>
</dbReference>
<dbReference type="InterPro" id="IPR002569">
    <property type="entry name" value="Met_Sox_Rdtase_MsrA_dom"/>
</dbReference>
<dbReference type="RefSeq" id="WP_193114269.1">
    <property type="nucleotide sequence ID" value="NZ_CP041165.1"/>
</dbReference>
<dbReference type="HAMAP" id="MF_01401">
    <property type="entry name" value="MsrA"/>
    <property type="match status" value="1"/>
</dbReference>
<evidence type="ECO:0000256" key="6">
    <source>
        <dbReference type="ARBA" id="ARBA00048782"/>
    </source>
</evidence>
<dbReference type="PANTHER" id="PTHR43774:SF1">
    <property type="entry name" value="PEPTIDE METHIONINE SULFOXIDE REDUCTASE MSRA 2"/>
    <property type="match status" value="1"/>
</dbReference>
<dbReference type="NCBIfam" id="NF004042">
    <property type="entry name" value="PRK05550.1"/>
    <property type="match status" value="1"/>
</dbReference>
<dbReference type="NCBIfam" id="TIGR00401">
    <property type="entry name" value="msrA"/>
    <property type="match status" value="1"/>
</dbReference>
<keyword evidence="1 7" id="KW-0560">Oxidoreductase</keyword>
<dbReference type="SUPFAM" id="SSF55068">
    <property type="entry name" value="Peptide methionine sulfoxide reductase"/>
    <property type="match status" value="1"/>
</dbReference>
<name>A0A7M1ATV3_9BACT</name>